<evidence type="ECO:0000313" key="5">
    <source>
        <dbReference type="EMBL" id="GAQ87332.1"/>
    </source>
</evidence>
<keyword evidence="3" id="KW-0472">Membrane</keyword>
<name>A0A1Y1IBI6_KLENI</name>
<evidence type="ECO:0000313" key="6">
    <source>
        <dbReference type="Proteomes" id="UP000054558"/>
    </source>
</evidence>
<proteinExistence type="inferred from homology"/>
<reference evidence="5 6" key="1">
    <citation type="journal article" date="2014" name="Nat. Commun.">
        <title>Klebsormidium flaccidum genome reveals primary factors for plant terrestrial adaptation.</title>
        <authorList>
            <person name="Hori K."/>
            <person name="Maruyama F."/>
            <person name="Fujisawa T."/>
            <person name="Togashi T."/>
            <person name="Yamamoto N."/>
            <person name="Seo M."/>
            <person name="Sato S."/>
            <person name="Yamada T."/>
            <person name="Mori H."/>
            <person name="Tajima N."/>
            <person name="Moriyama T."/>
            <person name="Ikeuchi M."/>
            <person name="Watanabe M."/>
            <person name="Wada H."/>
            <person name="Kobayashi K."/>
            <person name="Saito M."/>
            <person name="Masuda T."/>
            <person name="Sasaki-Sekimoto Y."/>
            <person name="Mashiguchi K."/>
            <person name="Awai K."/>
            <person name="Shimojima M."/>
            <person name="Masuda S."/>
            <person name="Iwai M."/>
            <person name="Nobusawa T."/>
            <person name="Narise T."/>
            <person name="Kondo S."/>
            <person name="Saito H."/>
            <person name="Sato R."/>
            <person name="Murakawa M."/>
            <person name="Ihara Y."/>
            <person name="Oshima-Yamada Y."/>
            <person name="Ohtaka K."/>
            <person name="Satoh M."/>
            <person name="Sonobe K."/>
            <person name="Ishii M."/>
            <person name="Ohtani R."/>
            <person name="Kanamori-Sato M."/>
            <person name="Honoki R."/>
            <person name="Miyazaki D."/>
            <person name="Mochizuki H."/>
            <person name="Umetsu J."/>
            <person name="Higashi K."/>
            <person name="Shibata D."/>
            <person name="Kamiya Y."/>
            <person name="Sato N."/>
            <person name="Nakamura Y."/>
            <person name="Tabata S."/>
            <person name="Ida S."/>
            <person name="Kurokawa K."/>
            <person name="Ohta H."/>
        </authorList>
    </citation>
    <scope>NUCLEOTIDE SEQUENCE [LARGE SCALE GENOMIC DNA]</scope>
    <source>
        <strain evidence="5 6">NIES-2285</strain>
    </source>
</reference>
<evidence type="ECO:0000256" key="1">
    <source>
        <dbReference type="ARBA" id="ARBA00010118"/>
    </source>
</evidence>
<dbReference type="GO" id="GO:0016740">
    <property type="term" value="F:transferase activity"/>
    <property type="evidence" value="ECO:0007669"/>
    <property type="project" value="UniProtKB-KW"/>
</dbReference>
<evidence type="ECO:0000259" key="4">
    <source>
        <dbReference type="SMART" id="SM00672"/>
    </source>
</evidence>
<comment type="similarity">
    <text evidence="1">Belongs to the glycosyltransferase 90 family.</text>
</comment>
<accession>A0A1Y1IBI6</accession>
<feature type="domain" description="Glycosyl transferase CAP10" evidence="4">
    <location>
        <begin position="181"/>
        <end position="437"/>
    </location>
</feature>
<dbReference type="EMBL" id="DF237295">
    <property type="protein sequence ID" value="GAQ87332.1"/>
    <property type="molecule type" value="Genomic_DNA"/>
</dbReference>
<dbReference type="OrthoDB" id="2012775at2759"/>
<dbReference type="Pfam" id="PF05686">
    <property type="entry name" value="Glyco_transf_90"/>
    <property type="match status" value="1"/>
</dbReference>
<dbReference type="AlphaFoldDB" id="A0A1Y1IBI6"/>
<dbReference type="Proteomes" id="UP000054558">
    <property type="component" value="Unassembled WGS sequence"/>
</dbReference>
<dbReference type="PANTHER" id="PTHR12203:SF35">
    <property type="entry name" value="PROTEIN O-GLUCOSYLTRANSFERASE 1"/>
    <property type="match status" value="1"/>
</dbReference>
<sequence length="452" mass="51770">MNRLWSLSDRRTAAKVSNLVRWLQSRPLSSLLVACIAVSFYVVGLLHGRTSKAHISIATLYTSSGSEVCPPCDIPEGLKALIPALPSKYEDLLKSTATRWLTPWDKYDFESASISTKMVDNLWDYMLDRGHSHSSFRVRVINGSLIWPPTLMQAALQANIYYMPRVHHWHNLFEALEAAHGLPDYLDMVISIQDRPKLFRAPFHMDKAPLFVYTTTSDFAEIPLPTTEYYGKIKQLLPSELEDAQRWDGRTAKAIWRGSPTGGEYTKENFWRYPRTHLVNHTRANSDILDAKFLPCAPGQCSEQTFQAMKEAGLPTDTKQFSFGEFTSYKYLIDIDGNAWSSRYAHVLACGAVFFKANSPYTEYFYDFLTPYKDYIPIAEDASDLPEKLRYAVAHDEEMRLVHQRVLEKYAKLIGNGNWLKYVHYLLSEYSSLLERPAMMLTKDVMRFTGSS</sequence>
<feature type="transmembrane region" description="Helical" evidence="3">
    <location>
        <begin position="28"/>
        <end position="46"/>
    </location>
</feature>
<keyword evidence="6" id="KW-1185">Reference proteome</keyword>
<evidence type="ECO:0000256" key="2">
    <source>
        <dbReference type="ARBA" id="ARBA00022679"/>
    </source>
</evidence>
<organism evidence="5 6">
    <name type="scientific">Klebsormidium nitens</name>
    <name type="common">Green alga</name>
    <name type="synonym">Ulothrix nitens</name>
    <dbReference type="NCBI Taxonomy" id="105231"/>
    <lineage>
        <taxon>Eukaryota</taxon>
        <taxon>Viridiplantae</taxon>
        <taxon>Streptophyta</taxon>
        <taxon>Klebsormidiophyceae</taxon>
        <taxon>Klebsormidiales</taxon>
        <taxon>Klebsormidiaceae</taxon>
        <taxon>Klebsormidium</taxon>
    </lineage>
</organism>
<keyword evidence="3" id="KW-1133">Transmembrane helix</keyword>
<dbReference type="SMART" id="SM00672">
    <property type="entry name" value="CAP10"/>
    <property type="match status" value="1"/>
</dbReference>
<keyword evidence="3" id="KW-0812">Transmembrane</keyword>
<gene>
    <name evidence="5" type="ORF">KFL_003460020</name>
</gene>
<protein>
    <submittedName>
        <fullName evidence="5">Protein glucosyltransferase</fullName>
    </submittedName>
</protein>
<dbReference type="PANTHER" id="PTHR12203">
    <property type="entry name" value="KDEL LYS-ASP-GLU-LEU CONTAINING - RELATED"/>
    <property type="match status" value="1"/>
</dbReference>
<keyword evidence="2 5" id="KW-0808">Transferase</keyword>
<evidence type="ECO:0000256" key="3">
    <source>
        <dbReference type="SAM" id="Phobius"/>
    </source>
</evidence>
<dbReference type="InterPro" id="IPR006598">
    <property type="entry name" value="CAP10"/>
</dbReference>
<dbReference type="InterPro" id="IPR051091">
    <property type="entry name" value="O-Glucosyltr/Glycosyltrsf_90"/>
</dbReference>